<dbReference type="EMBL" id="ASPP01026742">
    <property type="protein sequence ID" value="ETO06837.1"/>
    <property type="molecule type" value="Genomic_DNA"/>
</dbReference>
<organism evidence="1 2">
    <name type="scientific">Reticulomyxa filosa</name>
    <dbReference type="NCBI Taxonomy" id="46433"/>
    <lineage>
        <taxon>Eukaryota</taxon>
        <taxon>Sar</taxon>
        <taxon>Rhizaria</taxon>
        <taxon>Retaria</taxon>
        <taxon>Foraminifera</taxon>
        <taxon>Monothalamids</taxon>
        <taxon>Reticulomyxidae</taxon>
        <taxon>Reticulomyxa</taxon>
    </lineage>
</organism>
<keyword evidence="2" id="KW-1185">Reference proteome</keyword>
<name>X6M0B6_RETFI</name>
<proteinExistence type="predicted"/>
<dbReference type="AlphaFoldDB" id="X6M0B6"/>
<comment type="caution">
    <text evidence="1">The sequence shown here is derived from an EMBL/GenBank/DDBJ whole genome shotgun (WGS) entry which is preliminary data.</text>
</comment>
<dbReference type="Proteomes" id="UP000023152">
    <property type="component" value="Unassembled WGS sequence"/>
</dbReference>
<reference evidence="1 2" key="1">
    <citation type="journal article" date="2013" name="Curr. Biol.">
        <title>The Genome of the Foraminiferan Reticulomyxa filosa.</title>
        <authorList>
            <person name="Glockner G."/>
            <person name="Hulsmann N."/>
            <person name="Schleicher M."/>
            <person name="Noegel A.A."/>
            <person name="Eichinger L."/>
            <person name="Gallinger C."/>
            <person name="Pawlowski J."/>
            <person name="Sierra R."/>
            <person name="Euteneuer U."/>
            <person name="Pillet L."/>
            <person name="Moustafa A."/>
            <person name="Platzer M."/>
            <person name="Groth M."/>
            <person name="Szafranski K."/>
            <person name="Schliwa M."/>
        </authorList>
    </citation>
    <scope>NUCLEOTIDE SEQUENCE [LARGE SCALE GENOMIC DNA]</scope>
</reference>
<evidence type="ECO:0000313" key="1">
    <source>
        <dbReference type="EMBL" id="ETO06837.1"/>
    </source>
</evidence>
<accession>X6M0B6</accession>
<sequence>MKQVETEFFDEKTRKELSKKVNFLLRFVVRTIAFELVDDTKDPPKLLLQAHIDDIVFGLELKKWVMVAMFSIGQMAVEDYICPKLVSDESEIMYLLETKGFRPETSRSSLSRSSLLVSMKNVDPFLVSDKNPFFKVSYRIEDRDSPTYRKVDQEIDVRAQSLIFYLRPETIYGIIDIL</sequence>
<gene>
    <name evidence="1" type="ORF">RFI_30555</name>
</gene>
<evidence type="ECO:0000313" key="2">
    <source>
        <dbReference type="Proteomes" id="UP000023152"/>
    </source>
</evidence>
<protein>
    <submittedName>
        <fullName evidence="1">Uncharacterized protein</fullName>
    </submittedName>
</protein>